<reference evidence="3" key="1">
    <citation type="journal article" date="2019" name="Int. J. Syst. Evol. Microbiol.">
        <title>The Global Catalogue of Microorganisms (GCM) 10K type strain sequencing project: providing services to taxonomists for standard genome sequencing and annotation.</title>
        <authorList>
            <consortium name="The Broad Institute Genomics Platform"/>
            <consortium name="The Broad Institute Genome Sequencing Center for Infectious Disease"/>
            <person name="Wu L."/>
            <person name="Ma J."/>
        </authorList>
    </citation>
    <scope>NUCLEOTIDE SEQUENCE [LARGE SCALE GENOMIC DNA]</scope>
    <source>
        <strain evidence="3">JCM 17705</strain>
    </source>
</reference>
<feature type="transmembrane region" description="Helical" evidence="1">
    <location>
        <begin position="97"/>
        <end position="115"/>
    </location>
</feature>
<evidence type="ECO:0000256" key="1">
    <source>
        <dbReference type="SAM" id="Phobius"/>
    </source>
</evidence>
<dbReference type="EMBL" id="BAABFT010000005">
    <property type="protein sequence ID" value="GAA4322186.1"/>
    <property type="molecule type" value="Genomic_DNA"/>
</dbReference>
<keyword evidence="1" id="KW-0812">Transmembrane</keyword>
<dbReference type="Proteomes" id="UP001500582">
    <property type="component" value="Unassembled WGS sequence"/>
</dbReference>
<protein>
    <submittedName>
        <fullName evidence="2">Uncharacterized protein</fullName>
    </submittedName>
</protein>
<evidence type="ECO:0000313" key="2">
    <source>
        <dbReference type="EMBL" id="GAA4322186.1"/>
    </source>
</evidence>
<accession>A0ABP8GD47</accession>
<keyword evidence="1" id="KW-0472">Membrane</keyword>
<gene>
    <name evidence="2" type="ORF">GCM10023149_22350</name>
</gene>
<dbReference type="RefSeq" id="WP_345211152.1">
    <property type="nucleotide sequence ID" value="NZ_BAABFT010000005.1"/>
</dbReference>
<organism evidence="2 3">
    <name type="scientific">Mucilaginibacter gynuensis</name>
    <dbReference type="NCBI Taxonomy" id="1302236"/>
    <lineage>
        <taxon>Bacteria</taxon>
        <taxon>Pseudomonadati</taxon>
        <taxon>Bacteroidota</taxon>
        <taxon>Sphingobacteriia</taxon>
        <taxon>Sphingobacteriales</taxon>
        <taxon>Sphingobacteriaceae</taxon>
        <taxon>Mucilaginibacter</taxon>
    </lineage>
</organism>
<keyword evidence="1" id="KW-1133">Transmembrane helix</keyword>
<comment type="caution">
    <text evidence="2">The sequence shown here is derived from an EMBL/GenBank/DDBJ whole genome shotgun (WGS) entry which is preliminary data.</text>
</comment>
<sequence length="116" mass="13019">MATLKTIAPATFNTEHTIEIGHLNLWARFMNYADTQKPNHTLWFFITLMVHGVLILPIPAVLMYYFNAPVWVLAITMTCFFTNIIANMGGAGIRATLSFFVASVFIHAVLLLAFIL</sequence>
<proteinExistence type="predicted"/>
<keyword evidence="3" id="KW-1185">Reference proteome</keyword>
<name>A0ABP8GD47_9SPHI</name>
<feature type="transmembrane region" description="Helical" evidence="1">
    <location>
        <begin position="42"/>
        <end position="62"/>
    </location>
</feature>
<feature type="transmembrane region" description="Helical" evidence="1">
    <location>
        <begin position="68"/>
        <end position="85"/>
    </location>
</feature>
<evidence type="ECO:0000313" key="3">
    <source>
        <dbReference type="Proteomes" id="UP001500582"/>
    </source>
</evidence>